<dbReference type="GO" id="GO:0008360">
    <property type="term" value="P:regulation of cell shape"/>
    <property type="evidence" value="ECO:0007669"/>
    <property type="project" value="UniProtKB-KW"/>
</dbReference>
<feature type="binding site" evidence="12">
    <location>
        <begin position="182"/>
        <end position="183"/>
    </location>
    <ligand>
        <name>UDP-N-acetyl-alpha-D-muramoyl-L-alanyl-D-glutamate</name>
        <dbReference type="ChEBI" id="CHEBI:83900"/>
    </ligand>
</feature>
<feature type="binding site" evidence="12">
    <location>
        <position position="479"/>
    </location>
    <ligand>
        <name>meso-2,6-diaminopimelate</name>
        <dbReference type="ChEBI" id="CHEBI:57791"/>
    </ligand>
</feature>
<feature type="domain" description="Mur ligase C-terminal" evidence="15">
    <location>
        <begin position="357"/>
        <end position="481"/>
    </location>
</feature>
<evidence type="ECO:0000256" key="9">
    <source>
        <dbReference type="ARBA" id="ARBA00022984"/>
    </source>
</evidence>
<keyword evidence="11 12" id="KW-0961">Cell wall biogenesis/degradation</keyword>
<keyword evidence="9 12" id="KW-0573">Peptidoglycan synthesis</keyword>
<comment type="similarity">
    <text evidence="2 12">Belongs to the MurCDEF family. MurE subfamily.</text>
</comment>
<keyword evidence="12" id="KW-0460">Magnesium</keyword>
<comment type="function">
    <text evidence="12">Catalyzes the addition of meso-diaminopimelic acid to the nucleotide precursor UDP-N-acetylmuramoyl-L-alanyl-D-glutamate (UMAG) in the biosynthesis of bacterial cell-wall peptidoglycan.</text>
</comment>
<evidence type="ECO:0000256" key="1">
    <source>
        <dbReference type="ARBA" id="ARBA00004752"/>
    </source>
</evidence>
<comment type="caution">
    <text evidence="17">The sequence shown here is derived from an EMBL/GenBank/DDBJ whole genome shotgun (WGS) entry which is preliminary data.</text>
</comment>
<dbReference type="GO" id="GO:0004326">
    <property type="term" value="F:tetrahydrofolylpolyglutamate synthase activity"/>
    <property type="evidence" value="ECO:0007669"/>
    <property type="project" value="InterPro"/>
</dbReference>
<feature type="binding site" evidence="12">
    <location>
        <position position="217"/>
    </location>
    <ligand>
        <name>UDP-N-acetyl-alpha-D-muramoyl-L-alanyl-D-glutamate</name>
        <dbReference type="ChEBI" id="CHEBI:83900"/>
    </ligand>
</feature>
<keyword evidence="5 12" id="KW-0132">Cell division</keyword>
<dbReference type="SUPFAM" id="SSF53244">
    <property type="entry name" value="MurD-like peptide ligases, peptide-binding domain"/>
    <property type="match status" value="1"/>
</dbReference>
<feature type="binding site" evidence="12">
    <location>
        <begin position="137"/>
        <end position="143"/>
    </location>
    <ligand>
        <name>ATP</name>
        <dbReference type="ChEBI" id="CHEBI:30616"/>
    </ligand>
</feature>
<gene>
    <name evidence="12" type="primary">murE</name>
    <name evidence="17" type="ORF">P799_02760</name>
</gene>
<dbReference type="AlphaFoldDB" id="W7S4A0"/>
<feature type="domain" description="Mur ligase N-terminal catalytic" evidence="14">
    <location>
        <begin position="47"/>
        <end position="101"/>
    </location>
</feature>
<dbReference type="Pfam" id="PF02875">
    <property type="entry name" value="Mur_ligase_C"/>
    <property type="match status" value="1"/>
</dbReference>
<dbReference type="PANTHER" id="PTHR23135">
    <property type="entry name" value="MUR LIGASE FAMILY MEMBER"/>
    <property type="match status" value="1"/>
</dbReference>
<dbReference type="InterPro" id="IPR005761">
    <property type="entry name" value="UDP-N-AcMur-Glu-dNH2Pim_ligase"/>
</dbReference>
<dbReference type="InterPro" id="IPR018109">
    <property type="entry name" value="Folylpolyglutamate_synth_CS"/>
</dbReference>
<feature type="binding site" evidence="12">
    <location>
        <position position="404"/>
    </location>
    <ligand>
        <name>meso-2,6-diaminopimelate</name>
        <dbReference type="ChEBI" id="CHEBI:57791"/>
    </ligand>
</feature>
<comment type="caution">
    <text evidence="12">Lacks conserved residue(s) required for the propagation of feature annotation.</text>
</comment>
<dbReference type="GO" id="GO:0008765">
    <property type="term" value="F:UDP-N-acetylmuramoylalanyl-D-glutamate-2,6-diaminopimelate ligase activity"/>
    <property type="evidence" value="ECO:0007669"/>
    <property type="project" value="UniProtKB-UniRule"/>
</dbReference>
<protein>
    <recommendedName>
        <fullName evidence="12">UDP-N-acetylmuramoyl-L-alanyl-D-glutamate--2,6-diaminopimelate ligase</fullName>
        <ecNumber evidence="12">6.3.2.13</ecNumber>
    </recommendedName>
    <alternativeName>
        <fullName evidence="12">Meso-A2pm-adding enzyme</fullName>
    </alternativeName>
    <alternativeName>
        <fullName evidence="12">Meso-diaminopimelate-adding enzyme</fullName>
    </alternativeName>
    <alternativeName>
        <fullName evidence="12">UDP-MurNAc-L-Ala-D-Glu:meso-diaminopimelate ligase</fullName>
    </alternativeName>
    <alternativeName>
        <fullName evidence="12">UDP-MurNAc-tripeptide synthetase</fullName>
    </alternativeName>
    <alternativeName>
        <fullName evidence="12">UDP-N-acetylmuramyl-tripeptide synthetase</fullName>
    </alternativeName>
</protein>
<dbReference type="SUPFAM" id="SSF63418">
    <property type="entry name" value="MurE/MurF N-terminal domain"/>
    <property type="match status" value="1"/>
</dbReference>
<evidence type="ECO:0000256" key="7">
    <source>
        <dbReference type="ARBA" id="ARBA00022840"/>
    </source>
</evidence>
<keyword evidence="8 12" id="KW-0133">Cell shape</keyword>
<comment type="subcellular location">
    <subcellularLocation>
        <location evidence="12 13">Cytoplasm</location>
    </subcellularLocation>
</comment>
<dbReference type="InterPro" id="IPR000713">
    <property type="entry name" value="Mur_ligase_N"/>
</dbReference>
<feature type="binding site" evidence="12">
    <location>
        <position position="209"/>
    </location>
    <ligand>
        <name>UDP-N-acetyl-alpha-D-muramoyl-L-alanyl-D-glutamate</name>
        <dbReference type="ChEBI" id="CHEBI:83900"/>
    </ligand>
</feature>
<dbReference type="NCBIfam" id="NF001126">
    <property type="entry name" value="PRK00139.1-4"/>
    <property type="match status" value="1"/>
</dbReference>
<dbReference type="InterPro" id="IPR013221">
    <property type="entry name" value="Mur_ligase_cen"/>
</dbReference>
<evidence type="ECO:0000256" key="8">
    <source>
        <dbReference type="ARBA" id="ARBA00022960"/>
    </source>
</evidence>
<proteinExistence type="inferred from homology"/>
<dbReference type="Pfam" id="PF01225">
    <property type="entry name" value="Mur_ligase"/>
    <property type="match status" value="1"/>
</dbReference>
<dbReference type="EC" id="6.3.2.13" evidence="12"/>
<dbReference type="InterPro" id="IPR036565">
    <property type="entry name" value="Mur-like_cat_sf"/>
</dbReference>
<comment type="pathway">
    <text evidence="1 12 13">Cell wall biogenesis; peptidoglycan biosynthesis.</text>
</comment>
<evidence type="ECO:0000313" key="17">
    <source>
        <dbReference type="EMBL" id="EWH34485.1"/>
    </source>
</evidence>
<comment type="PTM">
    <text evidence="12">Carboxylation is probably crucial for Mg(2+) binding and, consequently, for the gamma-phosphate positioning of ATP.</text>
</comment>
<name>W7S4A0_LYSSH</name>
<evidence type="ECO:0000259" key="15">
    <source>
        <dbReference type="Pfam" id="PF02875"/>
    </source>
</evidence>
<keyword evidence="10 12" id="KW-0131">Cell cycle</keyword>
<dbReference type="Pfam" id="PF08245">
    <property type="entry name" value="Mur_ligase_M"/>
    <property type="match status" value="1"/>
</dbReference>
<keyword evidence="3 12" id="KW-0963">Cytoplasm</keyword>
<feature type="binding site" evidence="12">
    <location>
        <position position="483"/>
    </location>
    <ligand>
        <name>meso-2,6-diaminopimelate</name>
        <dbReference type="ChEBI" id="CHEBI:57791"/>
    </ligand>
</feature>
<feature type="modified residue" description="N6-carboxylysine" evidence="12">
    <location>
        <position position="249"/>
    </location>
</feature>
<dbReference type="EMBL" id="AYKQ01000007">
    <property type="protein sequence ID" value="EWH34485.1"/>
    <property type="molecule type" value="Genomic_DNA"/>
</dbReference>
<comment type="cofactor">
    <cofactor evidence="12">
        <name>Mg(2+)</name>
        <dbReference type="ChEBI" id="CHEBI:18420"/>
    </cofactor>
</comment>
<keyword evidence="4 12" id="KW-0436">Ligase</keyword>
<evidence type="ECO:0000256" key="10">
    <source>
        <dbReference type="ARBA" id="ARBA00023306"/>
    </source>
</evidence>
<evidence type="ECO:0000259" key="14">
    <source>
        <dbReference type="Pfam" id="PF01225"/>
    </source>
</evidence>
<dbReference type="GO" id="GO:0005524">
    <property type="term" value="F:ATP binding"/>
    <property type="evidence" value="ECO:0007669"/>
    <property type="project" value="UniProtKB-UniRule"/>
</dbReference>
<dbReference type="GO" id="GO:0051301">
    <property type="term" value="P:cell division"/>
    <property type="evidence" value="ECO:0007669"/>
    <property type="project" value="UniProtKB-KW"/>
</dbReference>
<dbReference type="GO" id="GO:0009252">
    <property type="term" value="P:peptidoglycan biosynthetic process"/>
    <property type="evidence" value="ECO:0007669"/>
    <property type="project" value="UniProtKB-UniRule"/>
</dbReference>
<evidence type="ECO:0000256" key="6">
    <source>
        <dbReference type="ARBA" id="ARBA00022741"/>
    </source>
</evidence>
<feature type="binding site" evidence="12">
    <location>
        <begin position="428"/>
        <end position="431"/>
    </location>
    <ligand>
        <name>meso-2,6-diaminopimelate</name>
        <dbReference type="ChEBI" id="CHEBI:57791"/>
    </ligand>
</feature>
<dbReference type="PROSITE" id="PS01011">
    <property type="entry name" value="FOLYLPOLYGLU_SYNT_1"/>
    <property type="match status" value="1"/>
</dbReference>
<dbReference type="HOGENOM" id="CLU_022291_3_1_9"/>
<comment type="catalytic activity">
    <reaction evidence="12">
        <text>UDP-N-acetyl-alpha-D-muramoyl-L-alanyl-D-glutamate + meso-2,6-diaminopimelate + ATP = UDP-N-acetyl-alpha-D-muramoyl-L-alanyl-gamma-D-glutamyl-meso-2,6-diaminopimelate + ADP + phosphate + H(+)</text>
        <dbReference type="Rhea" id="RHEA:23676"/>
        <dbReference type="ChEBI" id="CHEBI:15378"/>
        <dbReference type="ChEBI" id="CHEBI:30616"/>
        <dbReference type="ChEBI" id="CHEBI:43474"/>
        <dbReference type="ChEBI" id="CHEBI:57791"/>
        <dbReference type="ChEBI" id="CHEBI:83900"/>
        <dbReference type="ChEBI" id="CHEBI:83905"/>
        <dbReference type="ChEBI" id="CHEBI:456216"/>
        <dbReference type="EC" id="6.3.2.13"/>
    </reaction>
</comment>
<dbReference type="Gene3D" id="3.40.1390.10">
    <property type="entry name" value="MurE/MurF, N-terminal domain"/>
    <property type="match status" value="1"/>
</dbReference>
<dbReference type="UniPathway" id="UPA00219"/>
<keyword evidence="6 12" id="KW-0547">Nucleotide-binding</keyword>
<evidence type="ECO:0000256" key="4">
    <source>
        <dbReference type="ARBA" id="ARBA00022598"/>
    </source>
</evidence>
<feature type="binding site" evidence="12">
    <location>
        <position position="215"/>
    </location>
    <ligand>
        <name>UDP-N-acetyl-alpha-D-muramoyl-L-alanyl-D-glutamate</name>
        <dbReference type="ChEBI" id="CHEBI:83900"/>
    </ligand>
</feature>
<dbReference type="InterPro" id="IPR035911">
    <property type="entry name" value="MurE/MurF_N"/>
</dbReference>
<evidence type="ECO:0000256" key="11">
    <source>
        <dbReference type="ARBA" id="ARBA00023316"/>
    </source>
</evidence>
<sequence length="513" mass="56766">MASTFFVTPLQRPSYDRELKGGRGLQLAELLKDWPCSVTGGSIRTEITGVEDYAQAVQPGDIFIVRKGKKTSGSRFVKEALARGAAAIVSEESISLPIIDKEIPFVWVPNTALFLSYASAKLAAFPAEALSVIAITGTNGKTTVSHFVSQLLNALHKKAAVIGTIGFYLDGEKQQTSYEQLTTLQAKELHPILKQCVRKGVSHVVLEASSMGLQQHRLDHCDIDCGVFLNLSEDHLEDHGGLEAYKRAKKRLADLSKKLVLNGDDNFCRSVGIYDKKKSCSFGFDNHNDLHIQIVSETVGKTVLCLQTSASEHIVEIPFVGKYHVQNTVAALMAVWRLGIPIDDIIEHMWSLKLPEGRLEKIDNPVGIDVYVDYAHTAEALQAVLQTFDRSKTIYLVFSCGGNRDKAKRFAMGAVASKYADVIYLTTDNPRDEDPIIINESIIAGFTEQQYYEIYLDRKVAIHQALAKAKKGDIVLVAGKGHEQTQQIKNQKFPFSDQQCIKDYFTGLLTDAE</sequence>
<keyword evidence="7 12" id="KW-0067">ATP-binding</keyword>
<dbReference type="GO" id="GO:0071555">
    <property type="term" value="P:cell wall organization"/>
    <property type="evidence" value="ECO:0007669"/>
    <property type="project" value="UniProtKB-KW"/>
</dbReference>
<dbReference type="InterPro" id="IPR036615">
    <property type="entry name" value="Mur_ligase_C_dom_sf"/>
</dbReference>
<organism evidence="17 18">
    <name type="scientific">Lysinibacillus sphaericus CBAM5</name>
    <dbReference type="NCBI Taxonomy" id="1400869"/>
    <lineage>
        <taxon>Bacteria</taxon>
        <taxon>Bacillati</taxon>
        <taxon>Bacillota</taxon>
        <taxon>Bacilli</taxon>
        <taxon>Bacillales</taxon>
        <taxon>Bacillaceae</taxon>
        <taxon>Lysinibacillus</taxon>
    </lineage>
</organism>
<evidence type="ECO:0000313" key="18">
    <source>
        <dbReference type="Proteomes" id="UP000023555"/>
    </source>
</evidence>
<dbReference type="Gene3D" id="3.40.1190.10">
    <property type="entry name" value="Mur-like, catalytic domain"/>
    <property type="match status" value="1"/>
</dbReference>
<dbReference type="PANTHER" id="PTHR23135:SF4">
    <property type="entry name" value="UDP-N-ACETYLMURAMOYL-L-ALANYL-D-GLUTAMATE--2,6-DIAMINOPIMELATE LIGASE MURE HOMOLOG, CHLOROPLASTIC"/>
    <property type="match status" value="1"/>
</dbReference>
<dbReference type="NCBIfam" id="TIGR01085">
    <property type="entry name" value="murE"/>
    <property type="match status" value="1"/>
</dbReference>
<feature type="short sequence motif" description="Meso-diaminopimelate recognition motif" evidence="12">
    <location>
        <begin position="428"/>
        <end position="431"/>
    </location>
</feature>
<accession>W7S4A0</accession>
<dbReference type="GO" id="GO:0000287">
    <property type="term" value="F:magnesium ion binding"/>
    <property type="evidence" value="ECO:0007669"/>
    <property type="project" value="UniProtKB-UniRule"/>
</dbReference>
<dbReference type="HAMAP" id="MF_00208">
    <property type="entry name" value="MurE"/>
    <property type="match status" value="1"/>
</dbReference>
<reference evidence="17 18" key="1">
    <citation type="journal article" date="2015" name="Stand. Genomic Sci.">
        <title>Genome sequence and description of the mosquitocidal and heavy metal tolerant strain Lysinibacillus sphaericus CBAM5.</title>
        <authorList>
            <person name="Pena-Montenegro T.D."/>
            <person name="Lozano L."/>
            <person name="Dussan J."/>
        </authorList>
    </citation>
    <scope>NUCLEOTIDE SEQUENCE [LARGE SCALE GENOMIC DNA]</scope>
    <source>
        <strain evidence="17">CBAM5</strain>
    </source>
</reference>
<dbReference type="SUPFAM" id="SSF53623">
    <property type="entry name" value="MurD-like peptide ligases, catalytic domain"/>
    <property type="match status" value="1"/>
</dbReference>
<evidence type="ECO:0000256" key="12">
    <source>
        <dbReference type="HAMAP-Rule" id="MF_00208"/>
    </source>
</evidence>
<evidence type="ECO:0000256" key="2">
    <source>
        <dbReference type="ARBA" id="ARBA00005898"/>
    </source>
</evidence>
<dbReference type="InterPro" id="IPR004101">
    <property type="entry name" value="Mur_ligase_C"/>
</dbReference>
<evidence type="ECO:0000259" key="16">
    <source>
        <dbReference type="Pfam" id="PF08245"/>
    </source>
</evidence>
<evidence type="ECO:0000256" key="5">
    <source>
        <dbReference type="ARBA" id="ARBA00022618"/>
    </source>
</evidence>
<dbReference type="GO" id="GO:0005737">
    <property type="term" value="C:cytoplasm"/>
    <property type="evidence" value="ECO:0007669"/>
    <property type="project" value="UniProtKB-SubCell"/>
</dbReference>
<feature type="domain" description="Mur ligase central" evidence="16">
    <location>
        <begin position="135"/>
        <end position="334"/>
    </location>
</feature>
<evidence type="ECO:0000256" key="13">
    <source>
        <dbReference type="RuleBase" id="RU004135"/>
    </source>
</evidence>
<evidence type="ECO:0000256" key="3">
    <source>
        <dbReference type="ARBA" id="ARBA00022490"/>
    </source>
</evidence>
<dbReference type="Gene3D" id="3.90.190.20">
    <property type="entry name" value="Mur ligase, C-terminal domain"/>
    <property type="match status" value="1"/>
</dbReference>
<dbReference type="Proteomes" id="UP000023555">
    <property type="component" value="Unassembled WGS sequence"/>
</dbReference>